<keyword evidence="3" id="KW-1185">Reference proteome</keyword>
<evidence type="ECO:0000313" key="2">
    <source>
        <dbReference type="EMBL" id="PNW84916.1"/>
    </source>
</evidence>
<protein>
    <submittedName>
        <fullName evidence="2">Uncharacterized protein</fullName>
    </submittedName>
</protein>
<dbReference type="InterPro" id="IPR006502">
    <property type="entry name" value="PDDEXK-like"/>
</dbReference>
<gene>
    <name evidence="2" type="ORF">CHLRE_03g163900v5</name>
</gene>
<accession>A0A2K3DWK6</accession>
<feature type="region of interest" description="Disordered" evidence="1">
    <location>
        <begin position="454"/>
        <end position="480"/>
    </location>
</feature>
<feature type="region of interest" description="Disordered" evidence="1">
    <location>
        <begin position="235"/>
        <end position="285"/>
    </location>
</feature>
<organism evidence="2 3">
    <name type="scientific">Chlamydomonas reinhardtii</name>
    <name type="common">Chlamydomonas smithii</name>
    <dbReference type="NCBI Taxonomy" id="3055"/>
    <lineage>
        <taxon>Eukaryota</taxon>
        <taxon>Viridiplantae</taxon>
        <taxon>Chlorophyta</taxon>
        <taxon>core chlorophytes</taxon>
        <taxon>Chlorophyceae</taxon>
        <taxon>CS clade</taxon>
        <taxon>Chlamydomonadales</taxon>
        <taxon>Chlamydomonadaceae</taxon>
        <taxon>Chlamydomonas</taxon>
    </lineage>
</organism>
<dbReference type="PANTHER" id="PTHR31579">
    <property type="entry name" value="OS03G0796600 PROTEIN"/>
    <property type="match status" value="1"/>
</dbReference>
<dbReference type="ExpressionAtlas" id="A0A2K3DWK6">
    <property type="expression patterns" value="baseline and differential"/>
</dbReference>
<dbReference type="KEGG" id="cre:CHLRE_03g163900v5"/>
<dbReference type="GeneID" id="5729063"/>
<reference evidence="2 3" key="1">
    <citation type="journal article" date="2007" name="Science">
        <title>The Chlamydomonas genome reveals the evolution of key animal and plant functions.</title>
        <authorList>
            <person name="Merchant S.S."/>
            <person name="Prochnik S.E."/>
            <person name="Vallon O."/>
            <person name="Harris E.H."/>
            <person name="Karpowicz S.J."/>
            <person name="Witman G.B."/>
            <person name="Terry A."/>
            <person name="Salamov A."/>
            <person name="Fritz-Laylin L.K."/>
            <person name="Marechal-Drouard L."/>
            <person name="Marshall W.F."/>
            <person name="Qu L.H."/>
            <person name="Nelson D.R."/>
            <person name="Sanderfoot A.A."/>
            <person name="Spalding M.H."/>
            <person name="Kapitonov V.V."/>
            <person name="Ren Q."/>
            <person name="Ferris P."/>
            <person name="Lindquist E."/>
            <person name="Shapiro H."/>
            <person name="Lucas S.M."/>
            <person name="Grimwood J."/>
            <person name="Schmutz J."/>
            <person name="Cardol P."/>
            <person name="Cerutti H."/>
            <person name="Chanfreau G."/>
            <person name="Chen C.L."/>
            <person name="Cognat V."/>
            <person name="Croft M.T."/>
            <person name="Dent R."/>
            <person name="Dutcher S."/>
            <person name="Fernandez E."/>
            <person name="Fukuzawa H."/>
            <person name="Gonzalez-Ballester D."/>
            <person name="Gonzalez-Halphen D."/>
            <person name="Hallmann A."/>
            <person name="Hanikenne M."/>
            <person name="Hippler M."/>
            <person name="Inwood W."/>
            <person name="Jabbari K."/>
            <person name="Kalanon M."/>
            <person name="Kuras R."/>
            <person name="Lefebvre P.A."/>
            <person name="Lemaire S.D."/>
            <person name="Lobanov A.V."/>
            <person name="Lohr M."/>
            <person name="Manuell A."/>
            <person name="Meier I."/>
            <person name="Mets L."/>
            <person name="Mittag M."/>
            <person name="Mittelmeier T."/>
            <person name="Moroney J.V."/>
            <person name="Moseley J."/>
            <person name="Napoli C."/>
            <person name="Nedelcu A.M."/>
            <person name="Niyogi K."/>
            <person name="Novoselov S.V."/>
            <person name="Paulsen I.T."/>
            <person name="Pazour G."/>
            <person name="Purton S."/>
            <person name="Ral J.P."/>
            <person name="Riano-Pachon D.M."/>
            <person name="Riekhof W."/>
            <person name="Rymarquis L."/>
            <person name="Schroda M."/>
            <person name="Stern D."/>
            <person name="Umen J."/>
            <person name="Willows R."/>
            <person name="Wilson N."/>
            <person name="Zimmer S.L."/>
            <person name="Allmer J."/>
            <person name="Balk J."/>
            <person name="Bisova K."/>
            <person name="Chen C.J."/>
            <person name="Elias M."/>
            <person name="Gendler K."/>
            <person name="Hauser C."/>
            <person name="Lamb M.R."/>
            <person name="Ledford H."/>
            <person name="Long J.C."/>
            <person name="Minagawa J."/>
            <person name="Page M.D."/>
            <person name="Pan J."/>
            <person name="Pootakham W."/>
            <person name="Roje S."/>
            <person name="Rose A."/>
            <person name="Stahlberg E."/>
            <person name="Terauchi A.M."/>
            <person name="Yang P."/>
            <person name="Ball S."/>
            <person name="Bowler C."/>
            <person name="Dieckmann C.L."/>
            <person name="Gladyshev V.N."/>
            <person name="Green P."/>
            <person name="Jorgensen R."/>
            <person name="Mayfield S."/>
            <person name="Mueller-Roeber B."/>
            <person name="Rajamani S."/>
            <person name="Sayre R.T."/>
            <person name="Brokstein P."/>
            <person name="Dubchak I."/>
            <person name="Goodstein D."/>
            <person name="Hornick L."/>
            <person name="Huang Y.W."/>
            <person name="Jhaveri J."/>
            <person name="Luo Y."/>
            <person name="Martinez D."/>
            <person name="Ngau W.C."/>
            <person name="Otillar B."/>
            <person name="Poliakov A."/>
            <person name="Porter A."/>
            <person name="Szajkowski L."/>
            <person name="Werner G."/>
            <person name="Zhou K."/>
            <person name="Grigoriev I.V."/>
            <person name="Rokhsar D.S."/>
            <person name="Grossman A.R."/>
        </authorList>
    </citation>
    <scope>NUCLEOTIDE SEQUENCE [LARGE SCALE GENOMIC DNA]</scope>
    <source>
        <strain evidence="3">CC-503</strain>
    </source>
</reference>
<dbReference type="Pfam" id="PF04720">
    <property type="entry name" value="PDDEXK_6"/>
    <property type="match status" value="1"/>
</dbReference>
<dbReference type="Proteomes" id="UP000006906">
    <property type="component" value="Chromosome 3"/>
</dbReference>
<dbReference type="AlphaFoldDB" id="A0A2K3DWK6"/>
<feature type="region of interest" description="Disordered" evidence="1">
    <location>
        <begin position="574"/>
        <end position="594"/>
    </location>
</feature>
<dbReference type="InParanoid" id="A0A2K3DWK6"/>
<evidence type="ECO:0000256" key="1">
    <source>
        <dbReference type="SAM" id="MobiDB-lite"/>
    </source>
</evidence>
<sequence length="680" mass="68950">MFRPAQRILHAFSRKAAVNAVPPGGQAEPQSASRAAAPSSSSASGALAAQILSGTNDSKLAPFLSGYAPESSPEEGGLQFYLDDELAPCPVVDTTPKAMFARAVHVPWSAPGVAQAGPGAQLERTVRRLLTELALSQTPQAAATAAADSTRSTAGGPAAGAPTPAAAMQDLGALSERLRQAGLRVVVTSPARPRANSPLTTRSISSPFLLVIRQTGDTISSGEPPSFATCSDGEALGGGRGHHHHHHRHHHHRHHHTATGLDEPRSGNGHPLNSTTGCAGDASTGARVHRGRSAAGEVEVVVVDVALREHLAVAPSTPAYERTLAAAVPEMFIGSLSRLSELVRSMASAIQLNFSSQGVCVPPWRRTQALLSRWSVAEDIERQVRLQQRTGGGPMVDVEALAAASAVAAAGTSRQHLGHGGGGLAAPPAPLAAQPPLPLHPLLLPLQQQQLGLETEAAAATAATNSGAGGAHRPPPAAPADLPWAWQLRLQAPQPAERRHELDAAMAAAVAAAGAAGAAEPLPEGQVHGGFSAAGRQAANRPAMVVLGFVVPSAVEREEQAAAAAAAAASTSVGRLDCAGRPVPPRARDAWGAEMRSSDGIYGRASSAAASGAGSTSTISSTSGSTDCEEASGARSPTSVFRDHRPAVASPGKVATAAVAVMSTAGAFGTLQGFTAGLAL</sequence>
<feature type="region of interest" description="Disordered" evidence="1">
    <location>
        <begin position="19"/>
        <end position="39"/>
    </location>
</feature>
<feature type="compositionally biased region" description="Low complexity" evidence="1">
    <location>
        <begin position="454"/>
        <end position="464"/>
    </location>
</feature>
<dbReference type="PANTHER" id="PTHR31579:SF1">
    <property type="entry name" value="OS03G0796600 PROTEIN"/>
    <property type="match status" value="1"/>
</dbReference>
<evidence type="ECO:0000313" key="3">
    <source>
        <dbReference type="Proteomes" id="UP000006906"/>
    </source>
</evidence>
<proteinExistence type="predicted"/>
<dbReference type="Gramene" id="PNW84916">
    <property type="protein sequence ID" value="PNW84916"/>
    <property type="gene ID" value="CHLRE_03g163900v5"/>
</dbReference>
<feature type="compositionally biased region" description="Basic residues" evidence="1">
    <location>
        <begin position="240"/>
        <end position="257"/>
    </location>
</feature>
<dbReference type="RefSeq" id="XP_042925881.1">
    <property type="nucleotide sequence ID" value="XM_043060752.1"/>
</dbReference>
<feature type="region of interest" description="Disordered" evidence="1">
    <location>
        <begin position="606"/>
        <end position="644"/>
    </location>
</feature>
<feature type="compositionally biased region" description="Low complexity" evidence="1">
    <location>
        <begin position="606"/>
        <end position="626"/>
    </location>
</feature>
<name>A0A2K3DWK6_CHLRE</name>
<dbReference type="EMBL" id="CM008964">
    <property type="protein sequence ID" value="PNW84916.1"/>
    <property type="molecule type" value="Genomic_DNA"/>
</dbReference>
<feature type="compositionally biased region" description="Low complexity" evidence="1">
    <location>
        <begin position="29"/>
        <end position="39"/>
    </location>
</feature>
<dbReference type="OrthoDB" id="534871at2759"/>
<feature type="region of interest" description="Disordered" evidence="1">
    <location>
        <begin position="141"/>
        <end position="163"/>
    </location>
</feature>